<feature type="binding site" evidence="1">
    <location>
        <position position="241"/>
    </location>
    <ligand>
        <name>Zn(2+)</name>
        <dbReference type="ChEBI" id="CHEBI:29105"/>
        <note>catalytic</note>
    </ligand>
</feature>
<dbReference type="OrthoDB" id="431034at2759"/>
<keyword evidence="3" id="KW-0812">Transmembrane</keyword>
<keyword evidence="1 2" id="KW-0862">Zinc</keyword>
<dbReference type="GO" id="GO:0006508">
    <property type="term" value="P:proteolysis"/>
    <property type="evidence" value="ECO:0007669"/>
    <property type="project" value="UniProtKB-KW"/>
</dbReference>
<evidence type="ECO:0000256" key="1">
    <source>
        <dbReference type="PROSITE-ProRule" id="PRU01211"/>
    </source>
</evidence>
<feature type="binding site" evidence="1">
    <location>
        <position position="235"/>
    </location>
    <ligand>
        <name>Zn(2+)</name>
        <dbReference type="ChEBI" id="CHEBI:29105"/>
        <note>catalytic</note>
    </ligand>
</feature>
<feature type="active site" evidence="1">
    <location>
        <position position="232"/>
    </location>
</feature>
<keyword evidence="1 2" id="KW-0378">Hydrolase</keyword>
<dbReference type="AlphaFoldDB" id="A0A813PXL4"/>
<proteinExistence type="predicted"/>
<evidence type="ECO:0000313" key="5">
    <source>
        <dbReference type="EMBL" id="CAF0757758.1"/>
    </source>
</evidence>
<keyword evidence="1" id="KW-1015">Disulfide bond</keyword>
<keyword evidence="3" id="KW-1133">Transmembrane helix</keyword>
<reference evidence="5" key="1">
    <citation type="submission" date="2021-02" db="EMBL/GenBank/DDBJ databases">
        <authorList>
            <person name="Nowell W R."/>
        </authorList>
    </citation>
    <scope>NUCLEOTIDE SEQUENCE</scope>
</reference>
<dbReference type="EC" id="3.4.24.-" evidence="2"/>
<evidence type="ECO:0000256" key="3">
    <source>
        <dbReference type="SAM" id="Phobius"/>
    </source>
</evidence>
<keyword evidence="3" id="KW-0472">Membrane</keyword>
<evidence type="ECO:0000259" key="4">
    <source>
        <dbReference type="PROSITE" id="PS51864"/>
    </source>
</evidence>
<dbReference type="PANTHER" id="PTHR10127:SF861">
    <property type="entry name" value="DORSAL-VENTRAL PATTERNING PROTEIN TOLLOID-RELATED"/>
    <property type="match status" value="1"/>
</dbReference>
<dbReference type="EMBL" id="CAJOBC010000108">
    <property type="protein sequence ID" value="CAF3538263.1"/>
    <property type="molecule type" value="Genomic_DNA"/>
</dbReference>
<comment type="caution">
    <text evidence="5">The sequence shown here is derived from an EMBL/GenBank/DDBJ whole genome shotgun (WGS) entry which is preliminary data.</text>
</comment>
<dbReference type="PANTHER" id="PTHR10127">
    <property type="entry name" value="DISCOIDIN, CUB, EGF, LAMININ , AND ZINC METALLOPROTEASE DOMAIN CONTAINING"/>
    <property type="match status" value="1"/>
</dbReference>
<dbReference type="Pfam" id="PF01400">
    <property type="entry name" value="Astacin"/>
    <property type="match status" value="1"/>
</dbReference>
<comment type="caution">
    <text evidence="1">Lacks conserved residue(s) required for the propagation of feature annotation.</text>
</comment>
<dbReference type="SUPFAM" id="SSF55486">
    <property type="entry name" value="Metalloproteases ('zincins'), catalytic domain"/>
    <property type="match status" value="1"/>
</dbReference>
<dbReference type="SMART" id="SM00235">
    <property type="entry name" value="ZnMc"/>
    <property type="match status" value="1"/>
</dbReference>
<feature type="binding site" evidence="1">
    <location>
        <position position="231"/>
    </location>
    <ligand>
        <name>Zn(2+)</name>
        <dbReference type="ChEBI" id="CHEBI:29105"/>
        <note>catalytic</note>
    </ligand>
</feature>
<evidence type="ECO:0000256" key="2">
    <source>
        <dbReference type="RuleBase" id="RU361183"/>
    </source>
</evidence>
<accession>A0A813PXL4</accession>
<feature type="transmembrane region" description="Helical" evidence="3">
    <location>
        <begin position="6"/>
        <end position="30"/>
    </location>
</feature>
<dbReference type="Gene3D" id="3.40.390.10">
    <property type="entry name" value="Collagenase (Catalytic Domain)"/>
    <property type="match status" value="1"/>
</dbReference>
<dbReference type="InterPro" id="IPR024079">
    <property type="entry name" value="MetalloPept_cat_dom_sf"/>
</dbReference>
<dbReference type="EMBL" id="CAJNOQ010000108">
    <property type="protein sequence ID" value="CAF0757758.1"/>
    <property type="molecule type" value="Genomic_DNA"/>
</dbReference>
<gene>
    <name evidence="5" type="ORF">GPM918_LOCUS1209</name>
    <name evidence="6" type="ORF">SRO942_LOCUS1209</name>
</gene>
<dbReference type="Proteomes" id="UP000663829">
    <property type="component" value="Unassembled WGS sequence"/>
</dbReference>
<dbReference type="Proteomes" id="UP000681722">
    <property type="component" value="Unassembled WGS sequence"/>
</dbReference>
<dbReference type="GO" id="GO:0004222">
    <property type="term" value="F:metalloendopeptidase activity"/>
    <property type="evidence" value="ECO:0007669"/>
    <property type="project" value="UniProtKB-UniRule"/>
</dbReference>
<dbReference type="InterPro" id="IPR006026">
    <property type="entry name" value="Peptidase_Metallo"/>
</dbReference>
<dbReference type="PROSITE" id="PS51864">
    <property type="entry name" value="ASTACIN"/>
    <property type="match status" value="1"/>
</dbReference>
<comment type="cofactor">
    <cofactor evidence="1 2">
        <name>Zn(2+)</name>
        <dbReference type="ChEBI" id="CHEBI:29105"/>
    </cofactor>
    <text evidence="1 2">Binds 1 zinc ion per subunit.</text>
</comment>
<sequence length="275" mass="31927">MINNAGVIQLTMLLMNLLILLIIIFGLKFVESNEINNRSFETFQVEFDKLYHRYHLDKQIEKLKSIKEEQQLQNCQHDAYIYENDILMSSDTLVRLYGKDETRKLLKCDQQSNKNANLTMTSNDMYSVPIIQKRSKRAVTAIEDHIWPDGIIPYEIVYNFSGYHMAQLLEAMSMWENETCIVFVQRLPHHNSWLSITCGECGCCSQVGKQGTGAHILSLGLKCDKHGIIAHELGHAIGFWHEHTRPDRDQYVEILRQNIKHGKIINVFIVTFEKE</sequence>
<name>A0A813PXL4_9BILA</name>
<evidence type="ECO:0000313" key="6">
    <source>
        <dbReference type="EMBL" id="CAF3538263.1"/>
    </source>
</evidence>
<protein>
    <recommendedName>
        <fullName evidence="2">Metalloendopeptidase</fullName>
        <ecNumber evidence="2">3.4.24.-</ecNumber>
    </recommendedName>
</protein>
<organism evidence="5 7">
    <name type="scientific">Didymodactylos carnosus</name>
    <dbReference type="NCBI Taxonomy" id="1234261"/>
    <lineage>
        <taxon>Eukaryota</taxon>
        <taxon>Metazoa</taxon>
        <taxon>Spiralia</taxon>
        <taxon>Gnathifera</taxon>
        <taxon>Rotifera</taxon>
        <taxon>Eurotatoria</taxon>
        <taxon>Bdelloidea</taxon>
        <taxon>Philodinida</taxon>
        <taxon>Philodinidae</taxon>
        <taxon>Didymodactylos</taxon>
    </lineage>
</organism>
<dbReference type="InterPro" id="IPR001506">
    <property type="entry name" value="Peptidase_M12A"/>
</dbReference>
<feature type="domain" description="Peptidase M12A" evidence="4">
    <location>
        <begin position="137"/>
        <end position="275"/>
    </location>
</feature>
<dbReference type="GO" id="GO:0008270">
    <property type="term" value="F:zinc ion binding"/>
    <property type="evidence" value="ECO:0007669"/>
    <property type="project" value="UniProtKB-UniRule"/>
</dbReference>
<keyword evidence="7" id="KW-1185">Reference proteome</keyword>
<keyword evidence="1 2" id="KW-0482">Metalloprotease</keyword>
<feature type="disulfide bond" evidence="1">
    <location>
        <begin position="201"/>
        <end position="223"/>
    </location>
</feature>
<feature type="disulfide bond" evidence="1">
    <location>
        <begin position="203"/>
        <end position="204"/>
    </location>
</feature>
<keyword evidence="1 2" id="KW-0645">Protease</keyword>
<evidence type="ECO:0000313" key="7">
    <source>
        <dbReference type="Proteomes" id="UP000663829"/>
    </source>
</evidence>
<dbReference type="PRINTS" id="PR00480">
    <property type="entry name" value="ASTACIN"/>
</dbReference>
<keyword evidence="1 2" id="KW-0479">Metal-binding</keyword>